<keyword evidence="1" id="KW-0175">Coiled coil</keyword>
<organism evidence="2 3">
    <name type="scientific">Gaetbulibacter aquiaggeris</name>
    <dbReference type="NCBI Taxonomy" id="1735373"/>
    <lineage>
        <taxon>Bacteria</taxon>
        <taxon>Pseudomonadati</taxon>
        <taxon>Bacteroidota</taxon>
        <taxon>Flavobacteriia</taxon>
        <taxon>Flavobacteriales</taxon>
        <taxon>Flavobacteriaceae</taxon>
        <taxon>Gaetbulibacter</taxon>
    </lineage>
</organism>
<sequence>MGTKNLISVQLICNHYNIPVSFIDTLNEFQLVDIIIENKNLFIHKSQLKEVEKLMRIHYDLEINFEGLDAIYNLLNQVESLKEEITLLQNKLRFYEDL</sequence>
<dbReference type="Gene3D" id="1.10.1660.10">
    <property type="match status" value="1"/>
</dbReference>
<dbReference type="Proteomes" id="UP001610104">
    <property type="component" value="Unassembled WGS sequence"/>
</dbReference>
<keyword evidence="3" id="KW-1185">Reference proteome</keyword>
<evidence type="ECO:0000313" key="2">
    <source>
        <dbReference type="EMBL" id="MFH6769084.1"/>
    </source>
</evidence>
<proteinExistence type="predicted"/>
<dbReference type="Pfam" id="PF13591">
    <property type="entry name" value="MerR_2"/>
    <property type="match status" value="1"/>
</dbReference>
<evidence type="ECO:0000256" key="1">
    <source>
        <dbReference type="SAM" id="Coils"/>
    </source>
</evidence>
<gene>
    <name evidence="2" type="ORF">V8G56_10090</name>
</gene>
<feature type="coiled-coil region" evidence="1">
    <location>
        <begin position="71"/>
        <end position="98"/>
    </location>
</feature>
<accession>A0ABW7MQG7</accession>
<dbReference type="RefSeq" id="WP_395438328.1">
    <property type="nucleotide sequence ID" value="NZ_JBAWKC010000003.1"/>
</dbReference>
<dbReference type="EMBL" id="JBAWKC010000003">
    <property type="protein sequence ID" value="MFH6769084.1"/>
    <property type="molecule type" value="Genomic_DNA"/>
</dbReference>
<evidence type="ECO:0000313" key="3">
    <source>
        <dbReference type="Proteomes" id="UP001610104"/>
    </source>
</evidence>
<reference evidence="2 3" key="1">
    <citation type="submission" date="2024-02" db="EMBL/GenBank/DDBJ databases">
        <title>A Gaetbulibacter species isolated from tidal flats and genomic insights of their niches.</title>
        <authorList>
            <person name="Ye Y."/>
        </authorList>
    </citation>
    <scope>NUCLEOTIDE SEQUENCE [LARGE SCALE GENOMIC DNA]</scope>
    <source>
        <strain evidence="2 3">KEM-8</strain>
    </source>
</reference>
<comment type="caution">
    <text evidence="2">The sequence shown here is derived from an EMBL/GenBank/DDBJ whole genome shotgun (WGS) entry which is preliminary data.</text>
</comment>
<name>A0ABW7MQG7_9FLAO</name>
<protein>
    <submittedName>
        <fullName evidence="2">Chaperone modulator CbpM</fullName>
    </submittedName>
</protein>